<dbReference type="RefSeq" id="WP_377980758.1">
    <property type="nucleotide sequence ID" value="NZ_JBBKXX010000002.1"/>
</dbReference>
<keyword evidence="2" id="KW-1185">Reference proteome</keyword>
<name>A0ABW6DLG8_9BACT</name>
<dbReference type="Gene3D" id="3.30.2310.20">
    <property type="entry name" value="RelE-like"/>
    <property type="match status" value="1"/>
</dbReference>
<dbReference type="InterPro" id="IPR009241">
    <property type="entry name" value="HigB-like"/>
</dbReference>
<dbReference type="Proteomes" id="UP001598019">
    <property type="component" value="Unassembled WGS sequence"/>
</dbReference>
<sequence length="115" mass="13601">MESFRQIIAYKNHFEDFLLALDIRTQNKIHKIISLLETMDKIPSNYLRHISGTKGLYEARVQLGSNIWRIFCFFDEGNLVILLNGFTKKTERTPRAEIEKAKILMRTYYEEKNGN</sequence>
<gene>
    <name evidence="1" type="ORF">SKC37_06835</name>
</gene>
<organism evidence="1 2">
    <name type="scientific">Aquirufa esocilacus</name>
    <dbReference type="NCBI Taxonomy" id="3096513"/>
    <lineage>
        <taxon>Bacteria</taxon>
        <taxon>Pseudomonadati</taxon>
        <taxon>Bacteroidota</taxon>
        <taxon>Cytophagia</taxon>
        <taxon>Cytophagales</taxon>
        <taxon>Flectobacillaceae</taxon>
        <taxon>Aquirufa</taxon>
    </lineage>
</organism>
<comment type="caution">
    <text evidence="1">The sequence shown here is derived from an EMBL/GenBank/DDBJ whole genome shotgun (WGS) entry which is preliminary data.</text>
</comment>
<dbReference type="Pfam" id="PF05973">
    <property type="entry name" value="Gp49"/>
    <property type="match status" value="1"/>
</dbReference>
<dbReference type="EMBL" id="JBBKXX010000002">
    <property type="protein sequence ID" value="MFD3408364.1"/>
    <property type="molecule type" value="Genomic_DNA"/>
</dbReference>
<dbReference type="InterPro" id="IPR035093">
    <property type="entry name" value="RelE/ParE_toxin_dom_sf"/>
</dbReference>
<proteinExistence type="predicted"/>
<reference evidence="1 2" key="1">
    <citation type="submission" date="2024-03" db="EMBL/GenBank/DDBJ databases">
        <title>Aquirufa genome sequencing.</title>
        <authorList>
            <person name="Pitt A."/>
            <person name="Hahn M.W."/>
        </authorList>
    </citation>
    <scope>NUCLEOTIDE SEQUENCE [LARGE SCALE GENOMIC DNA]</scope>
    <source>
        <strain evidence="1 2">HETE-83D</strain>
    </source>
</reference>
<accession>A0ABW6DLG8</accession>
<protein>
    <submittedName>
        <fullName evidence="1">Type II toxin-antitoxin system RelE/ParE family toxin</fullName>
    </submittedName>
</protein>
<evidence type="ECO:0000313" key="2">
    <source>
        <dbReference type="Proteomes" id="UP001598019"/>
    </source>
</evidence>
<evidence type="ECO:0000313" key="1">
    <source>
        <dbReference type="EMBL" id="MFD3408364.1"/>
    </source>
</evidence>